<keyword evidence="3" id="KW-1185">Reference proteome</keyword>
<gene>
    <name evidence="2" type="ORF">H4683_000905</name>
</gene>
<dbReference type="RefSeq" id="WP_192597638.1">
    <property type="nucleotide sequence ID" value="NZ_JADBEL010000003.1"/>
</dbReference>
<dbReference type="EMBL" id="JADBEL010000003">
    <property type="protein sequence ID" value="MBE1553831.1"/>
    <property type="molecule type" value="Genomic_DNA"/>
</dbReference>
<name>A0A927R2E4_9BACL</name>
<keyword evidence="1" id="KW-0812">Transmembrane</keyword>
<dbReference type="AlphaFoldDB" id="A0A927R2E4"/>
<feature type="transmembrane region" description="Helical" evidence="1">
    <location>
        <begin position="5"/>
        <end position="23"/>
    </location>
</feature>
<proteinExistence type="predicted"/>
<comment type="caution">
    <text evidence="2">The sequence shown here is derived from an EMBL/GenBank/DDBJ whole genome shotgun (WGS) entry which is preliminary data.</text>
</comment>
<evidence type="ECO:0000313" key="3">
    <source>
        <dbReference type="Proteomes" id="UP000658225"/>
    </source>
</evidence>
<evidence type="ECO:0000256" key="1">
    <source>
        <dbReference type="SAM" id="Phobius"/>
    </source>
</evidence>
<keyword evidence="1" id="KW-0472">Membrane</keyword>
<protein>
    <submittedName>
        <fullName evidence="2">Uncharacterized protein</fullName>
    </submittedName>
</protein>
<accession>A0A927R2E4</accession>
<reference evidence="2" key="1">
    <citation type="submission" date="2020-10" db="EMBL/GenBank/DDBJ databases">
        <title>Genomic Encyclopedia of Type Strains, Phase IV (KMG-IV): sequencing the most valuable type-strain genomes for metagenomic binning, comparative biology and taxonomic classification.</title>
        <authorList>
            <person name="Goeker M."/>
        </authorList>
    </citation>
    <scope>NUCLEOTIDE SEQUENCE</scope>
    <source>
        <strain evidence="2">DSM 13886</strain>
    </source>
</reference>
<feature type="transmembrane region" description="Helical" evidence="1">
    <location>
        <begin position="29"/>
        <end position="47"/>
    </location>
</feature>
<dbReference type="Proteomes" id="UP000658225">
    <property type="component" value="Unassembled WGS sequence"/>
</dbReference>
<keyword evidence="1" id="KW-1133">Transmembrane helix</keyword>
<sequence>MRFTFIFGIAGILYAIVWHQQVFIPPTDIFIPIATGALFDILFILSFSKHLNVKVEVEDEEIGKVSNEDIEQELENYSKRD</sequence>
<evidence type="ECO:0000313" key="2">
    <source>
        <dbReference type="EMBL" id="MBE1553831.1"/>
    </source>
</evidence>
<organism evidence="2 3">
    <name type="scientific">Sporosarcina limicola</name>
    <dbReference type="NCBI Taxonomy" id="34101"/>
    <lineage>
        <taxon>Bacteria</taxon>
        <taxon>Bacillati</taxon>
        <taxon>Bacillota</taxon>
        <taxon>Bacilli</taxon>
        <taxon>Bacillales</taxon>
        <taxon>Caryophanaceae</taxon>
        <taxon>Sporosarcina</taxon>
    </lineage>
</organism>